<feature type="compositionally biased region" description="Low complexity" evidence="1">
    <location>
        <begin position="635"/>
        <end position="651"/>
    </location>
</feature>
<feature type="compositionally biased region" description="Polar residues" evidence="1">
    <location>
        <begin position="306"/>
        <end position="318"/>
    </location>
</feature>
<evidence type="ECO:0000313" key="5">
    <source>
        <dbReference type="Proteomes" id="UP000799753"/>
    </source>
</evidence>
<evidence type="ECO:0000313" key="4">
    <source>
        <dbReference type="EMBL" id="KAF2644188.1"/>
    </source>
</evidence>
<dbReference type="InterPro" id="IPR058348">
    <property type="entry name" value="DUF8035"/>
</dbReference>
<gene>
    <name evidence="4" type="ORF">P280DRAFT_226750</name>
</gene>
<feature type="region of interest" description="Disordered" evidence="1">
    <location>
        <begin position="591"/>
        <end position="681"/>
    </location>
</feature>
<keyword evidence="2" id="KW-0732">Signal</keyword>
<proteinExistence type="predicted"/>
<dbReference type="AlphaFoldDB" id="A0A6A6SCR0"/>
<feature type="signal peptide" evidence="2">
    <location>
        <begin position="1"/>
        <end position="16"/>
    </location>
</feature>
<protein>
    <recommendedName>
        <fullName evidence="3">DUF8035 domain-containing protein</fullName>
    </recommendedName>
</protein>
<dbReference type="Proteomes" id="UP000799753">
    <property type="component" value="Unassembled WGS sequence"/>
</dbReference>
<feature type="compositionally biased region" description="Polar residues" evidence="1">
    <location>
        <begin position="551"/>
        <end position="563"/>
    </location>
</feature>
<feature type="compositionally biased region" description="Polar residues" evidence="1">
    <location>
        <begin position="591"/>
        <end position="614"/>
    </location>
</feature>
<dbReference type="Pfam" id="PF26118">
    <property type="entry name" value="DUF8035"/>
    <property type="match status" value="1"/>
</dbReference>
<accession>A0A6A6SCR0</accession>
<evidence type="ECO:0000256" key="1">
    <source>
        <dbReference type="SAM" id="MobiDB-lite"/>
    </source>
</evidence>
<feature type="compositionally biased region" description="Basic and acidic residues" evidence="1">
    <location>
        <begin position="500"/>
        <end position="511"/>
    </location>
</feature>
<keyword evidence="5" id="KW-1185">Reference proteome</keyword>
<feature type="region of interest" description="Disordered" evidence="1">
    <location>
        <begin position="489"/>
        <end position="578"/>
    </location>
</feature>
<feature type="domain" description="DUF8035" evidence="3">
    <location>
        <begin position="426"/>
        <end position="488"/>
    </location>
</feature>
<feature type="region of interest" description="Disordered" evidence="1">
    <location>
        <begin position="271"/>
        <end position="363"/>
    </location>
</feature>
<evidence type="ECO:0000259" key="3">
    <source>
        <dbReference type="Pfam" id="PF26118"/>
    </source>
</evidence>
<feature type="compositionally biased region" description="Basic and acidic residues" evidence="1">
    <location>
        <begin position="658"/>
        <end position="672"/>
    </location>
</feature>
<feature type="compositionally biased region" description="Basic and acidic residues" evidence="1">
    <location>
        <begin position="271"/>
        <end position="284"/>
    </location>
</feature>
<organism evidence="4 5">
    <name type="scientific">Massarina eburnea CBS 473.64</name>
    <dbReference type="NCBI Taxonomy" id="1395130"/>
    <lineage>
        <taxon>Eukaryota</taxon>
        <taxon>Fungi</taxon>
        <taxon>Dikarya</taxon>
        <taxon>Ascomycota</taxon>
        <taxon>Pezizomycotina</taxon>
        <taxon>Dothideomycetes</taxon>
        <taxon>Pleosporomycetidae</taxon>
        <taxon>Pleosporales</taxon>
        <taxon>Massarineae</taxon>
        <taxon>Massarinaceae</taxon>
        <taxon>Massarina</taxon>
    </lineage>
</organism>
<reference evidence="4" key="1">
    <citation type="journal article" date="2020" name="Stud. Mycol.">
        <title>101 Dothideomycetes genomes: a test case for predicting lifestyles and emergence of pathogens.</title>
        <authorList>
            <person name="Haridas S."/>
            <person name="Albert R."/>
            <person name="Binder M."/>
            <person name="Bloem J."/>
            <person name="Labutti K."/>
            <person name="Salamov A."/>
            <person name="Andreopoulos B."/>
            <person name="Baker S."/>
            <person name="Barry K."/>
            <person name="Bills G."/>
            <person name="Bluhm B."/>
            <person name="Cannon C."/>
            <person name="Castanera R."/>
            <person name="Culley D."/>
            <person name="Daum C."/>
            <person name="Ezra D."/>
            <person name="Gonzalez J."/>
            <person name="Henrissat B."/>
            <person name="Kuo A."/>
            <person name="Liang C."/>
            <person name="Lipzen A."/>
            <person name="Lutzoni F."/>
            <person name="Magnuson J."/>
            <person name="Mondo S."/>
            <person name="Nolan M."/>
            <person name="Ohm R."/>
            <person name="Pangilinan J."/>
            <person name="Park H.-J."/>
            <person name="Ramirez L."/>
            <person name="Alfaro M."/>
            <person name="Sun H."/>
            <person name="Tritt A."/>
            <person name="Yoshinaga Y."/>
            <person name="Zwiers L.-H."/>
            <person name="Turgeon B."/>
            <person name="Goodwin S."/>
            <person name="Spatafora J."/>
            <person name="Crous P."/>
            <person name="Grigoriev I."/>
        </authorList>
    </citation>
    <scope>NUCLEOTIDE SEQUENCE</scope>
    <source>
        <strain evidence="4">CBS 473.64</strain>
    </source>
</reference>
<feature type="chain" id="PRO_5025553128" description="DUF8035 domain-containing protein" evidence="2">
    <location>
        <begin position="17"/>
        <end position="701"/>
    </location>
</feature>
<evidence type="ECO:0000256" key="2">
    <source>
        <dbReference type="SAM" id="SignalP"/>
    </source>
</evidence>
<dbReference type="OrthoDB" id="5431013at2759"/>
<sequence>MAVLAAILPFVSRCSALALNLYRLAAVETDAAKDLLKAAKAINNVSLIVKQVGTIIKEDDRLPSSEAFETLEDVLAQCGAVLGEIESTFPHPSEREYGYTERPRRLQPLQLSFMVGRLPYLLAHTDSLRSTLAVMLQTLHTAQSVMWARVRPTVSPSQCATAVANEKQQLETLIIEQQMSILWASKQYKLRPSNTRLLMEHDSSRSLVALDMKAPQPSKLFKYQDDSISSLDVHNSDEAKWLPTVCSVAKSQLARLLDRWSRLRQIEESLRDKEHKAQAQKREAQQPFVESDSEEDGSSPRVSGHRPSSTQPLFTETSYHPIPIKRNHGPDATLSPASSFGVSPKFAGNSPPMPTGSTAPVTPRTSIATLPVEAADAIKAKDKDDDIDLGIPWTLCTRRHYWKYIDSKLLTSNTDAKPSEVISDRSSWTEIMASWVCKEAIQEAGYKFAQVQKEKLEDRRTRFEPCLRIEQALNYEQVHRLVERTVEIFRKTQAPTPPREQPRQSSFDRRTASNSASPTLHDRDRMPIANMHPSLGRSYTAYPPPPPLLDRSSSMPVPTNPHTANVHPPPTAPYPIQTNIHNTQQPLYTSPQAHYAPQSTNFAPRHPQPNSYSPHGQPHRYSFSDRHRPQSLAKDYYYSSASESSDSGTGARSRRRRSGSESRSRSRRGDGARKKKDGNGAAKAMIGIAGLTALLDGLVGI</sequence>
<name>A0A6A6SCR0_9PLEO</name>
<dbReference type="EMBL" id="MU006779">
    <property type="protein sequence ID" value="KAF2644188.1"/>
    <property type="molecule type" value="Genomic_DNA"/>
</dbReference>